<protein>
    <submittedName>
        <fullName evidence="2">Uncharacterized protein</fullName>
    </submittedName>
</protein>
<proteinExistence type="predicted"/>
<feature type="compositionally biased region" description="Low complexity" evidence="1">
    <location>
        <begin position="45"/>
        <end position="57"/>
    </location>
</feature>
<feature type="region of interest" description="Disordered" evidence="1">
    <location>
        <begin position="16"/>
        <end position="68"/>
    </location>
</feature>
<feature type="compositionally biased region" description="Low complexity" evidence="1">
    <location>
        <begin position="16"/>
        <end position="29"/>
    </location>
</feature>
<gene>
    <name evidence="2" type="ORF">GOBAR_AA21353</name>
</gene>
<dbReference type="EMBL" id="KZ665515">
    <property type="protein sequence ID" value="PPR99310.1"/>
    <property type="molecule type" value="Genomic_DNA"/>
</dbReference>
<evidence type="ECO:0000256" key="1">
    <source>
        <dbReference type="SAM" id="MobiDB-lite"/>
    </source>
</evidence>
<name>A0A2P5X7L0_GOSBA</name>
<feature type="compositionally biased region" description="Polar residues" evidence="1">
    <location>
        <begin position="30"/>
        <end position="43"/>
    </location>
</feature>
<evidence type="ECO:0000313" key="2">
    <source>
        <dbReference type="EMBL" id="PPR99310.1"/>
    </source>
</evidence>
<evidence type="ECO:0000313" key="3">
    <source>
        <dbReference type="Proteomes" id="UP000239757"/>
    </source>
</evidence>
<organism evidence="2 3">
    <name type="scientific">Gossypium barbadense</name>
    <name type="common">Sea Island cotton</name>
    <name type="synonym">Hibiscus barbadensis</name>
    <dbReference type="NCBI Taxonomy" id="3634"/>
    <lineage>
        <taxon>Eukaryota</taxon>
        <taxon>Viridiplantae</taxon>
        <taxon>Streptophyta</taxon>
        <taxon>Embryophyta</taxon>
        <taxon>Tracheophyta</taxon>
        <taxon>Spermatophyta</taxon>
        <taxon>Magnoliopsida</taxon>
        <taxon>eudicotyledons</taxon>
        <taxon>Gunneridae</taxon>
        <taxon>Pentapetalae</taxon>
        <taxon>rosids</taxon>
        <taxon>malvids</taxon>
        <taxon>Malvales</taxon>
        <taxon>Malvaceae</taxon>
        <taxon>Malvoideae</taxon>
        <taxon>Gossypium</taxon>
    </lineage>
</organism>
<sequence length="68" mass="7005">MKMLRFRSLSLMAVQRQTAASSSSRPPSTGQQAFSTGSPNPICTNPPSTSTHSPSLSALTGHVGCVGT</sequence>
<reference evidence="2 3" key="1">
    <citation type="submission" date="2015-01" db="EMBL/GenBank/DDBJ databases">
        <title>Genome of allotetraploid Gossypium barbadense reveals genomic plasticity and fiber elongation in cotton evolution.</title>
        <authorList>
            <person name="Chen X."/>
            <person name="Liu X."/>
            <person name="Zhao B."/>
            <person name="Zheng H."/>
            <person name="Hu Y."/>
            <person name="Lu G."/>
            <person name="Yang C."/>
            <person name="Chen J."/>
            <person name="Shan C."/>
            <person name="Zhang L."/>
            <person name="Zhou Y."/>
            <person name="Wang L."/>
            <person name="Guo W."/>
            <person name="Bai Y."/>
            <person name="Ruan J."/>
            <person name="Shangguan X."/>
            <person name="Mao Y."/>
            <person name="Jiang J."/>
            <person name="Zhu Y."/>
            <person name="Lei J."/>
            <person name="Kang H."/>
            <person name="Chen S."/>
            <person name="He X."/>
            <person name="Wang R."/>
            <person name="Wang Y."/>
            <person name="Chen J."/>
            <person name="Wang L."/>
            <person name="Yu S."/>
            <person name="Wang B."/>
            <person name="Wei J."/>
            <person name="Song S."/>
            <person name="Lu X."/>
            <person name="Gao Z."/>
            <person name="Gu W."/>
            <person name="Deng X."/>
            <person name="Ma D."/>
            <person name="Wang S."/>
            <person name="Liang W."/>
            <person name="Fang L."/>
            <person name="Cai C."/>
            <person name="Zhu X."/>
            <person name="Zhou B."/>
            <person name="Zhang Y."/>
            <person name="Chen Z."/>
            <person name="Xu S."/>
            <person name="Zhu R."/>
            <person name="Wang S."/>
            <person name="Zhang T."/>
            <person name="Zhao G."/>
        </authorList>
    </citation>
    <scope>NUCLEOTIDE SEQUENCE [LARGE SCALE GENOMIC DNA]</scope>
    <source>
        <strain evidence="3">cv. Xinhai21</strain>
        <tissue evidence="2">Leaf</tissue>
    </source>
</reference>
<dbReference type="Proteomes" id="UP000239757">
    <property type="component" value="Unassembled WGS sequence"/>
</dbReference>
<dbReference type="AlphaFoldDB" id="A0A2P5X7L0"/>
<accession>A0A2P5X7L0</accession>